<evidence type="ECO:0000256" key="3">
    <source>
        <dbReference type="ARBA" id="ARBA00068507"/>
    </source>
</evidence>
<dbReference type="GO" id="GO:0031110">
    <property type="term" value="P:regulation of microtubule polymerization or depolymerization"/>
    <property type="evidence" value="ECO:0007669"/>
    <property type="project" value="TreeGrafter"/>
</dbReference>
<evidence type="ECO:0000313" key="6">
    <source>
        <dbReference type="Proteomes" id="UP001152523"/>
    </source>
</evidence>
<evidence type="ECO:0000256" key="4">
    <source>
        <dbReference type="ARBA" id="ARBA00075755"/>
    </source>
</evidence>
<dbReference type="AlphaFoldDB" id="A0AAV0DYM5"/>
<dbReference type="PANTHER" id="PTHR28573">
    <property type="entry name" value="SPINDLE AND KINETOCHORE-ASSOCIATED PROTEIN 1"/>
    <property type="match status" value="1"/>
</dbReference>
<reference evidence="5" key="1">
    <citation type="submission" date="2022-07" db="EMBL/GenBank/DDBJ databases">
        <authorList>
            <person name="Macas J."/>
            <person name="Novak P."/>
            <person name="Neumann P."/>
        </authorList>
    </citation>
    <scope>NUCLEOTIDE SEQUENCE</scope>
</reference>
<dbReference type="GO" id="GO:0000278">
    <property type="term" value="P:mitotic cell cycle"/>
    <property type="evidence" value="ECO:0007669"/>
    <property type="project" value="TreeGrafter"/>
</dbReference>
<dbReference type="FunFam" id="1.10.10.1890:FF:000002">
    <property type="entry name" value="Spindle and kinetochore-associated protein 1"/>
    <property type="match status" value="1"/>
</dbReference>
<dbReference type="GO" id="GO:0072686">
    <property type="term" value="C:mitotic spindle"/>
    <property type="evidence" value="ECO:0007669"/>
    <property type="project" value="TreeGrafter"/>
</dbReference>
<sequence length="268" mass="30013">MEVKEAGSSLDALISSFNARIAELQQLVIARNMYPSSSISDLTAVDSSLSGLELQLENIRTRLREETEAIPKAKKLIEASLKQQKKLQFIAANIPLSLSGRMDHTTQDTINGVQQHSCTDDLTHEPLKIEEPAQREKKGRAPPPLWYLNADDLNNLPSYMRGRLTLDKINAAIDDIAMYAETNSQLIRAPRKKLTENIVEKAMELRDIAATEAFKGKHFFLESDIKGPSLKLDHTGKAILTILRHTGRITEGRSGHNRVFILVRPQQI</sequence>
<dbReference type="GO" id="GO:0008017">
    <property type="term" value="F:microtubule binding"/>
    <property type="evidence" value="ECO:0007669"/>
    <property type="project" value="InterPro"/>
</dbReference>
<dbReference type="GO" id="GO:0005876">
    <property type="term" value="C:spindle microtubule"/>
    <property type="evidence" value="ECO:0007669"/>
    <property type="project" value="TreeGrafter"/>
</dbReference>
<dbReference type="GO" id="GO:0007059">
    <property type="term" value="P:chromosome segregation"/>
    <property type="evidence" value="ECO:0007669"/>
    <property type="project" value="InterPro"/>
</dbReference>
<dbReference type="InterPro" id="IPR042031">
    <property type="entry name" value="SKA1_MBD_sf"/>
</dbReference>
<accession>A0AAV0DYM5</accession>
<dbReference type="GO" id="GO:0000940">
    <property type="term" value="C:outer kinetochore"/>
    <property type="evidence" value="ECO:0007669"/>
    <property type="project" value="TreeGrafter"/>
</dbReference>
<evidence type="ECO:0000313" key="5">
    <source>
        <dbReference type="EMBL" id="CAH9110216.1"/>
    </source>
</evidence>
<keyword evidence="6" id="KW-1185">Reference proteome</keyword>
<dbReference type="PANTHER" id="PTHR28573:SF1">
    <property type="entry name" value="SPINDLE AND KINETOCHORE-ASSOCIATED PROTEIN 1"/>
    <property type="match status" value="1"/>
</dbReference>
<gene>
    <name evidence="5" type="ORF">CEPIT_LOCUS19060</name>
</gene>
<dbReference type="Gene3D" id="1.10.10.1890">
    <property type="entry name" value="Ska1 microtubule binding domain-like"/>
    <property type="match status" value="1"/>
</dbReference>
<protein>
    <recommendedName>
        <fullName evidence="3">SKA complex subunit 1 homolog</fullName>
    </recommendedName>
    <alternativeName>
        <fullName evidence="4">Spindle and kinetochore-associated protein 1 homolog</fullName>
    </alternativeName>
</protein>
<dbReference type="EMBL" id="CAMAPF010000167">
    <property type="protein sequence ID" value="CAH9110216.1"/>
    <property type="molecule type" value="Genomic_DNA"/>
</dbReference>
<keyword evidence="2" id="KW-0175">Coiled coil</keyword>
<name>A0AAV0DYM5_9ASTE</name>
<dbReference type="GO" id="GO:0051301">
    <property type="term" value="P:cell division"/>
    <property type="evidence" value="ECO:0007669"/>
    <property type="project" value="InterPro"/>
</dbReference>
<evidence type="ECO:0000256" key="1">
    <source>
        <dbReference type="ARBA" id="ARBA00006836"/>
    </source>
</evidence>
<dbReference type="Pfam" id="PF07160">
    <property type="entry name" value="SKA1"/>
    <property type="match status" value="1"/>
</dbReference>
<comment type="caution">
    <text evidence="5">The sequence shown here is derived from an EMBL/GenBank/DDBJ whole genome shotgun (WGS) entry which is preliminary data.</text>
</comment>
<comment type="similarity">
    <text evidence="1">Belongs to the SKA1 family.</text>
</comment>
<evidence type="ECO:0000256" key="2">
    <source>
        <dbReference type="ARBA" id="ARBA00023054"/>
    </source>
</evidence>
<proteinExistence type="inferred from homology"/>
<dbReference type="Proteomes" id="UP001152523">
    <property type="component" value="Unassembled WGS sequence"/>
</dbReference>
<dbReference type="InterPro" id="IPR009829">
    <property type="entry name" value="SKA1"/>
</dbReference>
<organism evidence="5 6">
    <name type="scientific">Cuscuta epithymum</name>
    <dbReference type="NCBI Taxonomy" id="186058"/>
    <lineage>
        <taxon>Eukaryota</taxon>
        <taxon>Viridiplantae</taxon>
        <taxon>Streptophyta</taxon>
        <taxon>Embryophyta</taxon>
        <taxon>Tracheophyta</taxon>
        <taxon>Spermatophyta</taxon>
        <taxon>Magnoliopsida</taxon>
        <taxon>eudicotyledons</taxon>
        <taxon>Gunneridae</taxon>
        <taxon>Pentapetalae</taxon>
        <taxon>asterids</taxon>
        <taxon>lamiids</taxon>
        <taxon>Solanales</taxon>
        <taxon>Convolvulaceae</taxon>
        <taxon>Cuscuteae</taxon>
        <taxon>Cuscuta</taxon>
        <taxon>Cuscuta subgen. Cuscuta</taxon>
    </lineage>
</organism>